<proteinExistence type="predicted"/>
<protein>
    <submittedName>
        <fullName evidence="1">Uncharacterized protein</fullName>
    </submittedName>
</protein>
<accession>A0A9P0H660</accession>
<reference evidence="1" key="1">
    <citation type="submission" date="2022-01" db="EMBL/GenBank/DDBJ databases">
        <authorList>
            <person name="King R."/>
        </authorList>
    </citation>
    <scope>NUCLEOTIDE SEQUENCE</scope>
</reference>
<evidence type="ECO:0000313" key="1">
    <source>
        <dbReference type="EMBL" id="CAH1396149.1"/>
    </source>
</evidence>
<dbReference type="Proteomes" id="UP001152798">
    <property type="component" value="Chromosome 3"/>
</dbReference>
<name>A0A9P0H660_NEZVI</name>
<dbReference type="AlphaFoldDB" id="A0A9P0H660"/>
<dbReference type="OrthoDB" id="6629920at2759"/>
<sequence>MDPLETVSCQPWTSRLPKMAQPDLDFIGLDKNLLDTCCPLSGEFMKGQRSDVQPSATNIQANKIAASCTLVCNPVIVYYDLLDMSMFGKLSA</sequence>
<evidence type="ECO:0000313" key="2">
    <source>
        <dbReference type="Proteomes" id="UP001152798"/>
    </source>
</evidence>
<gene>
    <name evidence="1" type="ORF">NEZAVI_LOCUS6271</name>
</gene>
<keyword evidence="2" id="KW-1185">Reference proteome</keyword>
<organism evidence="1 2">
    <name type="scientific">Nezara viridula</name>
    <name type="common">Southern green stink bug</name>
    <name type="synonym">Cimex viridulus</name>
    <dbReference type="NCBI Taxonomy" id="85310"/>
    <lineage>
        <taxon>Eukaryota</taxon>
        <taxon>Metazoa</taxon>
        <taxon>Ecdysozoa</taxon>
        <taxon>Arthropoda</taxon>
        <taxon>Hexapoda</taxon>
        <taxon>Insecta</taxon>
        <taxon>Pterygota</taxon>
        <taxon>Neoptera</taxon>
        <taxon>Paraneoptera</taxon>
        <taxon>Hemiptera</taxon>
        <taxon>Heteroptera</taxon>
        <taxon>Panheteroptera</taxon>
        <taxon>Pentatomomorpha</taxon>
        <taxon>Pentatomoidea</taxon>
        <taxon>Pentatomidae</taxon>
        <taxon>Pentatominae</taxon>
        <taxon>Nezara</taxon>
    </lineage>
</organism>
<dbReference type="EMBL" id="OV725079">
    <property type="protein sequence ID" value="CAH1396149.1"/>
    <property type="molecule type" value="Genomic_DNA"/>
</dbReference>